<evidence type="ECO:0008006" key="4">
    <source>
        <dbReference type="Google" id="ProtNLM"/>
    </source>
</evidence>
<keyword evidence="1" id="KW-0732">Signal</keyword>
<dbReference type="OrthoDB" id="770607at2"/>
<dbReference type="AlphaFoldDB" id="A0A0C1LGA9"/>
<keyword evidence="3" id="KW-1185">Reference proteome</keyword>
<dbReference type="EMBL" id="JSVC01000013">
    <property type="protein sequence ID" value="KIC94388.1"/>
    <property type="molecule type" value="Genomic_DNA"/>
</dbReference>
<feature type="signal peptide" evidence="1">
    <location>
        <begin position="1"/>
        <end position="20"/>
    </location>
</feature>
<dbReference type="PROSITE" id="PS51257">
    <property type="entry name" value="PROKAR_LIPOPROTEIN"/>
    <property type="match status" value="1"/>
</dbReference>
<organism evidence="2 3">
    <name type="scientific">Flavihumibacter solisilvae</name>
    <dbReference type="NCBI Taxonomy" id="1349421"/>
    <lineage>
        <taxon>Bacteria</taxon>
        <taxon>Pseudomonadati</taxon>
        <taxon>Bacteroidota</taxon>
        <taxon>Chitinophagia</taxon>
        <taxon>Chitinophagales</taxon>
        <taxon>Chitinophagaceae</taxon>
        <taxon>Flavihumibacter</taxon>
    </lineage>
</organism>
<comment type="caution">
    <text evidence="2">The sequence shown here is derived from an EMBL/GenBank/DDBJ whole genome shotgun (WGS) entry which is preliminary data.</text>
</comment>
<protein>
    <recommendedName>
        <fullName evidence="4">ZU5 domain-containing protein</fullName>
    </recommendedName>
</protein>
<name>A0A0C1LGA9_9BACT</name>
<dbReference type="Proteomes" id="UP000031408">
    <property type="component" value="Unassembled WGS sequence"/>
</dbReference>
<evidence type="ECO:0000313" key="2">
    <source>
        <dbReference type="EMBL" id="KIC94388.1"/>
    </source>
</evidence>
<evidence type="ECO:0000256" key="1">
    <source>
        <dbReference type="SAM" id="SignalP"/>
    </source>
</evidence>
<accession>A0A0C1LGA9</accession>
<gene>
    <name evidence="2" type="ORF">OI18_12275</name>
</gene>
<dbReference type="RefSeq" id="WP_039140148.1">
    <property type="nucleotide sequence ID" value="NZ_JSVC01000013.1"/>
</dbReference>
<proteinExistence type="predicted"/>
<sequence>MKSKLLILLSIAIASFCSCTKNGDKPAGSINNEPVKRPFGNPLGIAVTKTIGEAGGTLEMPGGNIKLVVPQGAVTTPVNFSLQEVQNTLPGSRAQSFRLLPENVDFKSPVTIIYSYEELDMEGTAPGLMYLAYQDKDGYYNIAHKTVLDEDTKILSVQTSHFSDWTIVELLKVTADKTEMQPNETANLKLQWYLGSLLAPLTTDYPIGDLQDYNGRNASKVSWSLAAGQGSIQPSGIKCGYKAPGEIPATNPALVSVSVPISFYNNARPGVAILTTPITTIADEYFIYTLDGVPHVNGGSGCTSPTCIEMEADNFYVSAEMKSGQHILVRLLGESFGTRSYPFGLEDDQAYIHVNMGDEFDWVSSRFPCEKCDEAHSSGSVKLTRYGNVGDYVEGEFTAEIWYSIGYNPPRKSITGKFRVKRRL</sequence>
<dbReference type="Gene3D" id="2.60.220.30">
    <property type="match status" value="1"/>
</dbReference>
<evidence type="ECO:0000313" key="3">
    <source>
        <dbReference type="Proteomes" id="UP000031408"/>
    </source>
</evidence>
<feature type="chain" id="PRO_5002134920" description="ZU5 domain-containing protein" evidence="1">
    <location>
        <begin position="21"/>
        <end position="424"/>
    </location>
</feature>
<reference evidence="2 3" key="1">
    <citation type="submission" date="2014-11" db="EMBL/GenBank/DDBJ databases">
        <title>Genome sequence of Flavihumibacter solisilvae 3-3.</title>
        <authorList>
            <person name="Zhou G."/>
            <person name="Li M."/>
            <person name="Wang G."/>
        </authorList>
    </citation>
    <scope>NUCLEOTIDE SEQUENCE [LARGE SCALE GENOMIC DNA]</scope>
    <source>
        <strain evidence="2 3">3-3</strain>
    </source>
</reference>